<dbReference type="AlphaFoldDB" id="A0A398B2M8"/>
<evidence type="ECO:0000256" key="1">
    <source>
        <dbReference type="SAM" id="MobiDB-lite"/>
    </source>
</evidence>
<dbReference type="Proteomes" id="UP000265816">
    <property type="component" value="Unassembled WGS sequence"/>
</dbReference>
<evidence type="ECO:0000313" key="2">
    <source>
        <dbReference type="EMBL" id="RID83901.1"/>
    </source>
</evidence>
<reference evidence="2 3" key="1">
    <citation type="submission" date="2018-08" db="EMBL/GenBank/DDBJ databases">
        <title>Bacillus jemisoniae sp. nov., Bacillus chryseoplanitiae sp. nov., Bacillus resnikiae sp. nov., and Bacillus frankliniae sp. nov., isolated from Viking spacecraft and associated surfaces.</title>
        <authorList>
            <person name="Seuylemezian A."/>
            <person name="Vaishampayan P."/>
        </authorList>
    </citation>
    <scope>NUCLEOTIDE SEQUENCE [LARGE SCALE GENOMIC DNA]</scope>
    <source>
        <strain evidence="2 3">JJ-247</strain>
    </source>
</reference>
<comment type="caution">
    <text evidence="2">The sequence shown here is derived from an EMBL/GenBank/DDBJ whole genome shotgun (WGS) entry which is preliminary data.</text>
</comment>
<dbReference type="RefSeq" id="WP_119113676.1">
    <property type="nucleotide sequence ID" value="NZ_JBANBX010000011.1"/>
</dbReference>
<keyword evidence="3" id="KW-1185">Reference proteome</keyword>
<sequence length="78" mass="8664">MDGLGTDKPSYFLALLKTMLKKGVDNMVNENHDKFQKAQRHVNSYIGDVKGNTRKPHSDPAYNSQENTDKSPGAAGRE</sequence>
<protein>
    <submittedName>
        <fullName evidence="2">Uncharacterized protein</fullName>
    </submittedName>
</protein>
<name>A0A398B2M8_9BACI</name>
<feature type="region of interest" description="Disordered" evidence="1">
    <location>
        <begin position="31"/>
        <end position="78"/>
    </location>
</feature>
<gene>
    <name evidence="2" type="ORF">D1970_14985</name>
</gene>
<evidence type="ECO:0000313" key="3">
    <source>
        <dbReference type="Proteomes" id="UP000265816"/>
    </source>
</evidence>
<accession>A0A398B2M8</accession>
<dbReference type="EMBL" id="QWVT01000024">
    <property type="protein sequence ID" value="RID83901.1"/>
    <property type="molecule type" value="Genomic_DNA"/>
</dbReference>
<proteinExistence type="predicted"/>
<dbReference type="OrthoDB" id="2921055at2"/>
<organism evidence="2 3">
    <name type="scientific">Mesobacillus zeae</name>
    <dbReference type="NCBI Taxonomy" id="1917180"/>
    <lineage>
        <taxon>Bacteria</taxon>
        <taxon>Bacillati</taxon>
        <taxon>Bacillota</taxon>
        <taxon>Bacilli</taxon>
        <taxon>Bacillales</taxon>
        <taxon>Bacillaceae</taxon>
        <taxon>Mesobacillus</taxon>
    </lineage>
</organism>